<dbReference type="SUPFAM" id="SSF51735">
    <property type="entry name" value="NAD(P)-binding Rossmann-fold domains"/>
    <property type="match status" value="5"/>
</dbReference>
<dbReference type="InterPro" id="IPR001227">
    <property type="entry name" value="Ac_transferase_dom_sf"/>
</dbReference>
<evidence type="ECO:0000256" key="8">
    <source>
        <dbReference type="ARBA" id="ARBA00023315"/>
    </source>
</evidence>
<feature type="region of interest" description="N-terminal hotdog fold" evidence="9">
    <location>
        <begin position="3010"/>
        <end position="3132"/>
    </location>
</feature>
<comment type="pathway">
    <text evidence="2">Antibiotic biosynthesis.</text>
</comment>
<dbReference type="InterPro" id="IPR011032">
    <property type="entry name" value="GroES-like_sf"/>
</dbReference>
<evidence type="ECO:0000259" key="13">
    <source>
        <dbReference type="PROSITE" id="PS52019"/>
    </source>
</evidence>
<evidence type="ECO:0000313" key="14">
    <source>
        <dbReference type="EMBL" id="QES23456.1"/>
    </source>
</evidence>
<dbReference type="CDD" id="cd05195">
    <property type="entry name" value="enoyl_red"/>
    <property type="match status" value="1"/>
</dbReference>
<feature type="region of interest" description="C-terminal hotdog fold" evidence="9">
    <location>
        <begin position="3144"/>
        <end position="3284"/>
    </location>
</feature>
<dbReference type="FunFam" id="1.10.1200.10:FF:000007">
    <property type="entry name" value="Probable polyketide synthase pks17"/>
    <property type="match status" value="2"/>
</dbReference>
<dbReference type="InterPro" id="IPR020843">
    <property type="entry name" value="ER"/>
</dbReference>
<dbReference type="InterPro" id="IPR049551">
    <property type="entry name" value="PKS_DH_C"/>
</dbReference>
<dbReference type="RefSeq" id="WP_150272403.1">
    <property type="nucleotide sequence ID" value="NZ_CP029194.1"/>
</dbReference>
<dbReference type="Pfam" id="PF00109">
    <property type="entry name" value="ketoacyl-synt"/>
    <property type="match status" value="2"/>
</dbReference>
<gene>
    <name evidence="14" type="ORF">DEJ46_33610</name>
</gene>
<evidence type="ECO:0000256" key="9">
    <source>
        <dbReference type="PROSITE-ProRule" id="PRU01363"/>
    </source>
</evidence>
<dbReference type="Gene3D" id="1.10.1200.10">
    <property type="entry name" value="ACP-like"/>
    <property type="match status" value="2"/>
</dbReference>
<dbReference type="Pfam" id="PF16197">
    <property type="entry name" value="KAsynt_C_assoc"/>
    <property type="match status" value="2"/>
</dbReference>
<feature type="compositionally biased region" description="Acidic residues" evidence="10">
    <location>
        <begin position="3492"/>
        <end position="3501"/>
    </location>
</feature>
<dbReference type="InterPro" id="IPR042104">
    <property type="entry name" value="PKS_dehydratase_sf"/>
</dbReference>
<dbReference type="SMART" id="SM00825">
    <property type="entry name" value="PKS_KS"/>
    <property type="match status" value="2"/>
</dbReference>
<keyword evidence="7" id="KW-0511">Multifunctional enzyme</keyword>
<dbReference type="InterPro" id="IPR050091">
    <property type="entry name" value="PKS_NRPS_Biosynth_Enz"/>
</dbReference>
<dbReference type="Gene3D" id="3.40.50.720">
    <property type="entry name" value="NAD(P)-binding Rossmann-like Domain"/>
    <property type="match status" value="4"/>
</dbReference>
<name>A0A5P2AZI5_STRVZ</name>
<evidence type="ECO:0000256" key="7">
    <source>
        <dbReference type="ARBA" id="ARBA00023268"/>
    </source>
</evidence>
<evidence type="ECO:0000256" key="10">
    <source>
        <dbReference type="SAM" id="MobiDB-lite"/>
    </source>
</evidence>
<evidence type="ECO:0000256" key="1">
    <source>
        <dbReference type="ARBA" id="ARBA00001957"/>
    </source>
</evidence>
<feature type="active site" description="Proton donor; for dehydratase activity" evidence="9">
    <location>
        <position position="3200"/>
    </location>
</feature>
<dbReference type="CDD" id="cd00833">
    <property type="entry name" value="PKS"/>
    <property type="match status" value="2"/>
</dbReference>
<feature type="domain" description="Carrier" evidence="11">
    <location>
        <begin position="3730"/>
        <end position="3805"/>
    </location>
</feature>
<dbReference type="SUPFAM" id="SSF52151">
    <property type="entry name" value="FabD/lysophospholipase-like"/>
    <property type="match status" value="2"/>
</dbReference>
<dbReference type="PANTHER" id="PTHR43775">
    <property type="entry name" value="FATTY ACID SYNTHASE"/>
    <property type="match status" value="1"/>
</dbReference>
<dbReference type="InterPro" id="IPR016035">
    <property type="entry name" value="Acyl_Trfase/lysoPLipase"/>
</dbReference>
<dbReference type="InterPro" id="IPR020807">
    <property type="entry name" value="PKS_DH"/>
</dbReference>
<keyword evidence="4" id="KW-0597">Phosphoprotein</keyword>
<evidence type="ECO:0000256" key="3">
    <source>
        <dbReference type="ARBA" id="ARBA00022450"/>
    </source>
</evidence>
<feature type="domain" description="Carrier" evidence="11">
    <location>
        <begin position="2028"/>
        <end position="2103"/>
    </location>
</feature>
<evidence type="ECO:0000256" key="2">
    <source>
        <dbReference type="ARBA" id="ARBA00004792"/>
    </source>
</evidence>
<dbReference type="Pfam" id="PF14765">
    <property type="entry name" value="PS-DH"/>
    <property type="match status" value="2"/>
</dbReference>
<dbReference type="SUPFAM" id="SSF55048">
    <property type="entry name" value="Probable ACP-binding domain of malonyl-CoA ACP transacylase"/>
    <property type="match status" value="2"/>
</dbReference>
<reference evidence="14 15" key="1">
    <citation type="submission" date="2018-05" db="EMBL/GenBank/DDBJ databases">
        <title>Streptomyces venezuelae.</title>
        <authorList>
            <person name="Kim W."/>
            <person name="Lee N."/>
            <person name="Cho B.-K."/>
        </authorList>
    </citation>
    <scope>NUCLEOTIDE SEQUENCE [LARGE SCALE GENOMIC DNA]</scope>
    <source>
        <strain evidence="14 15">ATCC 15068</strain>
    </source>
</reference>
<dbReference type="Pfam" id="PF08990">
    <property type="entry name" value="Docking"/>
    <property type="match status" value="1"/>
</dbReference>
<dbReference type="FunFam" id="3.40.366.10:FF:000002">
    <property type="entry name" value="Probable polyketide synthase 2"/>
    <property type="match status" value="2"/>
</dbReference>
<evidence type="ECO:0000313" key="15">
    <source>
        <dbReference type="Proteomes" id="UP000324106"/>
    </source>
</evidence>
<feature type="region of interest" description="C-terminal hotdog fold" evidence="9">
    <location>
        <begin position="1093"/>
        <end position="1228"/>
    </location>
</feature>
<dbReference type="PANTHER" id="PTHR43775:SF51">
    <property type="entry name" value="INACTIVE PHENOLPHTHIOCEROL SYNTHESIS POLYKETIDE SYNTHASE TYPE I PKS1-RELATED"/>
    <property type="match status" value="1"/>
</dbReference>
<feature type="domain" description="PKS/mFAS DH" evidence="13">
    <location>
        <begin position="3010"/>
        <end position="3284"/>
    </location>
</feature>
<organism evidence="14 15">
    <name type="scientific">Streptomyces venezuelae</name>
    <dbReference type="NCBI Taxonomy" id="54571"/>
    <lineage>
        <taxon>Bacteria</taxon>
        <taxon>Bacillati</taxon>
        <taxon>Actinomycetota</taxon>
        <taxon>Actinomycetes</taxon>
        <taxon>Kitasatosporales</taxon>
        <taxon>Streptomycetaceae</taxon>
        <taxon>Streptomyces</taxon>
    </lineage>
</organism>
<evidence type="ECO:0000256" key="5">
    <source>
        <dbReference type="ARBA" id="ARBA00022679"/>
    </source>
</evidence>
<dbReference type="GO" id="GO:0033068">
    <property type="term" value="P:macrolide biosynthetic process"/>
    <property type="evidence" value="ECO:0007669"/>
    <property type="project" value="UniProtKB-ARBA"/>
</dbReference>
<dbReference type="Pfam" id="PF13602">
    <property type="entry name" value="ADH_zinc_N_2"/>
    <property type="match status" value="1"/>
</dbReference>
<dbReference type="Pfam" id="PF00550">
    <property type="entry name" value="PP-binding"/>
    <property type="match status" value="2"/>
</dbReference>
<feature type="region of interest" description="Disordered" evidence="10">
    <location>
        <begin position="3549"/>
        <end position="3572"/>
    </location>
</feature>
<dbReference type="InterPro" id="IPR016036">
    <property type="entry name" value="Malonyl_transacylase_ACP-bd"/>
</dbReference>
<dbReference type="SMART" id="SM00823">
    <property type="entry name" value="PKS_PP"/>
    <property type="match status" value="2"/>
</dbReference>
<dbReference type="CDD" id="cd08956">
    <property type="entry name" value="KR_3_FAS_SDR_x"/>
    <property type="match status" value="2"/>
</dbReference>
<dbReference type="InterPro" id="IPR032821">
    <property type="entry name" value="PKS_assoc"/>
</dbReference>
<dbReference type="InterPro" id="IPR018201">
    <property type="entry name" value="Ketoacyl_synth_AS"/>
</dbReference>
<sequence length="3893" mass="405183">MSNEAKLREYLKKAIADTREAQGRLRDLEDAASEPIAIVGMACRYPGDIRSPEDLWRAVSEGVDCIGEFPGDRGWNADRLYDPDPDAGGTTYTRHGGFLHDAGEFDAGFFGISPREATAIDPQHRLLLETAWEAVEDAGIAPRTLRGSRTGVFAGAMYQDYAPRPAETPPALEGLIAGGTAGSIASGRVAYTLGLEGPAVTIDTACSSSLVALHLAAQALRSGECDRALAGGVTVMATPTVFVEFSRQRGLAPDGRCKAFAAGADGTGWAEGVGFLVLERLSEAVRDGHRVLALVRGSAVNQDGASNGLTAPNGPSQERVITAALANARLTTGDVDAVEAHGTGTTLGDPIEAHALLATYGRHRPADRPLWLGSLKSNIGHSQAAAGVGSVIKMVQAMRHGVLPKTLHVDEPSPHVEWDSGAVELLTENRDWPETGRPRRAGVSSFGISGTNAHVIVEQAPEAEEPAPVADGGAVPWVLSGHTEEALRGQAVRLADHLSRHPELHPADVGFSLATTRAHLDRRAVVVGQDREALLAGLSAIAAGTATGVAAADGAQPVFVFPGQGAQWAGMAAPLLDSSPEFARAIRECSAALAPYVDWSVEDVLRSTPGAPGLERVDVVQPVSFAVMVSLARLWEFHGVVPAAVVGHSQGEIAAAVVAGALSLDDGARIVTLRSKAIGELLSGHGGMMSLATSAERAAQLITETSQADSAYDADLAERVGVAVVNGPASVVIAGEPQALALIAAACEARNIRHRLLPVDYASHSPQVAAIEERLLTDLEPVTPHTSTTPFYSTVTGTLLDTTQLDATYWYRNLRQTVLFENTTRTIADTGTHLFIEISPHPVLTSSIQDTLADRAAVATLGTLRRDHGGLEQFLTALGLAHAHGVSPDWSTVFGDRSRRVALPTYAFQRQRYWWTPARSADPAHFGLTPTGHPLLGSVVHTADGDSVLFTGSLSLTTHPWLADHGVLGSVILPGTALIEMAVHAGDHVGASVLDELVIEAPLLLAADQQVHLQLAVGPADADGSRPVTVHSRPDRPDSAWILHARGVLGTEAAPGFDATAGLTASASASAPVSAPVSVSVETADTAWPPSGATPLDVSDAYEVLAATGLDYGPFFQGLTAAWRSGQHLYAEVGLPADDATGFGIHPALLDASLHAFAHDNLAVGTGVSLAFAWSGVRLHATGATALRVRLTPTGDNTVTLHATDPTGQPVLTVDTLTTRPIAADQLATAARAARPDALFDLVWTSLDPARVEPSPVTVADTVAEDGPVPDFLLLVPDLSGADALAATHTATRAVLARLQAWLADERLASARVAVLTAGAVAVDDGEDVDPAAAAVWGLVRSAQAEHPDRIVLVDGEPGAESDLPAVLAAATAAGEPQVAVRGSTVRALRLARPAPDPYTPPVGDAWRLRVLDPGDLASLAPVPDPDGPATLAPTEVRVSVRAAGITSRDLSVALGRVSDGPPTTGGDLGGVPGGELGGVTGGELGSELAGVVTAVGSDVTELAPGEKVMGLGTGTLGPTVVTDHRLLVRIPARLTFTQAASMPVAFLTALHTLRDLGGLTSDETVLIHSAPDATALAAVQVARHLGAHVHATAGPADRGALLDLGVDPERIADPGSPEFEQAVLRATEGRGVDVVLNSLTGESVDASLRLLPRGGRFLELGESERRDPTETAVLHPGVEYAAHDLGRTDPDLIRALLAELVELFDSGVLRPLPVSAWPLTRAEAALRHLDRAQSAGKIVLTVDRSLDPEGTALVTGGTGALGSVVARHLVTAHGIRHLLLTSRRGIAATGAPELVAELEELGACVTVAACDVGDRDALAALLASIPGAHPLTTVVHTAGVVDDGLLASLSDEQIATVLRPKADAAWHLHELTRDLDLSAFVLYSSLAGTLGGPGVANYSAANAFLDALAQRRRAQGLPAVSMVWGLWEEEGGMIQRLSAGDRTRMARDGLRPITGDHGMSMLDSALARSRPVVVATPFDPSAVRGEVAAALRGLLRTTGRRTAAGQGAVDGSLARRLAALGAGEQRALLAELVGEHAAAVLGHTDASAVRAGQAFRDLGFDSLTAVELRNRLGAATGIRLPATLVFDHPTPEALTDFLHVKLGGATAAGAEAASATATDEPIAIVGMACRYPGGVADSDGLWRLVADGVDAITEFPTNRGWDIDGIYDPSGERPRSTYARTGGFLHDADRFDSDFFGLSPREAAVMDPQQRVLLESAWEVVERAGIDPGSLRGSNTGVFVGLVQQEYGPRSDVIGEQHESHFLTGGTASVASGRIAYTMGFGGPAVTLDTACSSSLVAMHMAGQSLRSGECDLALAGGATVMGTPGLFTGFSRQRGLSSDGRCKAFAAGADGTGFGEGVGVLLLERLSDAQRNGHRVLAVIRGSAVNQDGASNGLTAPNGPAQERVIRRALASAGLSAADVDVVEAHGTGTTLGDPIEAQALLATYGQDRPAGQPLYLGSLKSNIGHTQAAAGVGSVIKMVQAMRHGVLPKTLHVDEPSPHVEWDSGAVELLTENRDWPETGRPRRAGVSSFGISGTNAHVIVEQAPEADEPAPTAAGAVMPWVLSGRTDEAVREQAARLTEWLAHAPELGLADVGLTLASARSRFERGAVVVGADREELLSALTAVADGRTPGVARAGSGVAMLFAGQGGQRVGMGRELYAAHPVFATAVDDVLTAVDKELAGFVDHPVRDVLFDTTDTGLLDQTVYTQSALFAIEVGLYRLLESWGVRPAWLVGHSIGEIAAAHVAGVFTLEDAARLIAARGRLMQALPDGGAMAAIETTEAEVVPLLDNAVGIAAVNGPASVVVSGEHTAVERVTAHFENAGHRVKRLKVSHAFHSPLMEPMLDDFAEVVKSLTFHPPSIPIVSTVTGLAVEPDTLTDPAYWVHHVRTTVRFHDAITHLADHHTGGYVEIGPSGVLVAQTQHILDATGHEGHLVLPTLRPGQAETHTTLTTLGRLYAAGTGVTPHWQTIFGSHAHLVELPAYPFQRQRYWLNASPITTDPGSGTGHPLLGSVVEVADSGGLVLSGRLSTAAQPWLTDHLVLGSTVLPGSTWIELALYAAGQGGASTLKELLIERPLVIDENDSPHLQVHVATDDEGVRTISIHSRPDDEDTTWTRHATGILGTEPPPPTDTFTHWPPTDAIAQDPDQLYAALTEAGVDCGARALTAAWRRGDEFYAEVGAADDVADNFGVVPLLLDTALYVGDDASPEEGVRLPSSWRNVHLYASGATTLRVRVAASVGGAADDDDHKGSVSLYAEDTSGQTVLTAESVRSRPVTPEQVAGGRPSPRGALWEVTWQPVDRRDELPSGLDVLELDGSGTEPVVKARELVEQVVDRLQHALETGAPLLVVTRGAVATGPGEAADPAGSAVWGLLRSVQLEHPDRVVVIDVEPDTEWQPGPLPEAEPQLAFRQGRMLAPRLAAATPVTGDHVPWGEGTVLVTGATGPLGAAAARHLVAEHGIRHLLLTTDPRTERGAEGSDPTAAPTADDPTAEQVDEQVTEQVTELVAELAGLGADVKVASCDLTDREAVAALLAAVSTEHPLTGVIHSAPGPVVENAGGSTEDGESESGPALRARAGAAWNLHELTKGPGLTHFVLLSSPRGTVGGLGPGGFAAADGFLDGLAAYRLALGLPALAVAYGDDRSGAYGLRPLAPEEAPALLDAALATGRPALVAAPLNKALLRAGHDVPPILRDLAPARASRASHGRTPGGEALADRLARLTVPERDTLLVGLVSEHVATVLGHADAEGIDHDHAFQEIGFDSVTAVELRNRLGAVTGVRLPTTVVFDHPTPAALARWLRDRLVPESDPAVALQKELDGLEARLTGAADLDPSGRRAVATRLRGILDHWSRSQESETYGTQEATEAEDALESASSGDLFDFIDNELGRAAG</sequence>
<feature type="region of interest" description="N-terminal hotdog fold" evidence="9">
    <location>
        <begin position="933"/>
        <end position="1056"/>
    </location>
</feature>
<dbReference type="GO" id="GO:0006633">
    <property type="term" value="P:fatty acid biosynthetic process"/>
    <property type="evidence" value="ECO:0007669"/>
    <property type="project" value="InterPro"/>
</dbReference>
<feature type="domain" description="Ketosynthase family 3 (KS3)" evidence="12">
    <location>
        <begin position="33"/>
        <end position="459"/>
    </location>
</feature>
<dbReference type="SMART" id="SM01294">
    <property type="entry name" value="PKS_PP_betabranch"/>
    <property type="match status" value="2"/>
</dbReference>
<dbReference type="InterPro" id="IPR013154">
    <property type="entry name" value="ADH-like_N"/>
</dbReference>
<dbReference type="Proteomes" id="UP000324106">
    <property type="component" value="Chromosome"/>
</dbReference>
<dbReference type="PROSITE" id="PS52004">
    <property type="entry name" value="KS3_2"/>
    <property type="match status" value="2"/>
</dbReference>
<dbReference type="Pfam" id="PF02801">
    <property type="entry name" value="Ketoacyl-synt_C"/>
    <property type="match status" value="2"/>
</dbReference>
<dbReference type="Gene3D" id="3.10.129.110">
    <property type="entry name" value="Polyketide synthase dehydratase"/>
    <property type="match status" value="2"/>
</dbReference>
<dbReference type="PROSITE" id="PS50075">
    <property type="entry name" value="CARRIER"/>
    <property type="match status" value="2"/>
</dbReference>
<keyword evidence="6" id="KW-0045">Antibiotic biosynthesis</keyword>
<dbReference type="PROSITE" id="PS00606">
    <property type="entry name" value="KS3_1"/>
    <property type="match status" value="2"/>
</dbReference>
<evidence type="ECO:0000259" key="11">
    <source>
        <dbReference type="PROSITE" id="PS50075"/>
    </source>
</evidence>
<dbReference type="Gene3D" id="3.40.366.10">
    <property type="entry name" value="Malonyl-Coenzyme A Acyl Carrier Protein, domain 2"/>
    <property type="match status" value="2"/>
</dbReference>
<dbReference type="InterPro" id="IPR009081">
    <property type="entry name" value="PP-bd_ACP"/>
</dbReference>
<feature type="active site" description="Proton acceptor; for dehydratase activity" evidence="9">
    <location>
        <position position="3042"/>
    </location>
</feature>
<dbReference type="InterPro" id="IPR014031">
    <property type="entry name" value="Ketoacyl_synth_C"/>
</dbReference>
<dbReference type="InterPro" id="IPR049900">
    <property type="entry name" value="PKS_mFAS_DH"/>
</dbReference>
<dbReference type="SMART" id="SM00822">
    <property type="entry name" value="PKS_KR"/>
    <property type="match status" value="2"/>
</dbReference>
<dbReference type="Pfam" id="PF21089">
    <property type="entry name" value="PKS_DH_N"/>
    <property type="match status" value="2"/>
</dbReference>
<feature type="active site" description="Proton donor; for dehydratase activity" evidence="9">
    <location>
        <position position="1151"/>
    </location>
</feature>
<evidence type="ECO:0000256" key="6">
    <source>
        <dbReference type="ARBA" id="ARBA00023194"/>
    </source>
</evidence>
<dbReference type="Pfam" id="PF00698">
    <property type="entry name" value="Acyl_transf_1"/>
    <property type="match status" value="2"/>
</dbReference>
<dbReference type="PROSITE" id="PS52019">
    <property type="entry name" value="PKS_MFAS_DH"/>
    <property type="match status" value="2"/>
</dbReference>
<dbReference type="InterPro" id="IPR036736">
    <property type="entry name" value="ACP-like_sf"/>
</dbReference>
<dbReference type="SUPFAM" id="SSF50129">
    <property type="entry name" value="GroES-like"/>
    <property type="match status" value="1"/>
</dbReference>
<keyword evidence="5" id="KW-0808">Transferase</keyword>
<feature type="region of interest" description="Disordered" evidence="10">
    <location>
        <begin position="3468"/>
        <end position="3501"/>
    </location>
</feature>
<evidence type="ECO:0000259" key="12">
    <source>
        <dbReference type="PROSITE" id="PS52004"/>
    </source>
</evidence>
<dbReference type="InterPro" id="IPR013968">
    <property type="entry name" value="PKS_KR"/>
</dbReference>
<dbReference type="GO" id="GO:0031177">
    <property type="term" value="F:phosphopantetheine binding"/>
    <property type="evidence" value="ECO:0007669"/>
    <property type="project" value="InterPro"/>
</dbReference>
<feature type="compositionally biased region" description="Low complexity" evidence="10">
    <location>
        <begin position="3482"/>
        <end position="3491"/>
    </location>
</feature>
<dbReference type="GO" id="GO:0004315">
    <property type="term" value="F:3-oxoacyl-[acyl-carrier-protein] synthase activity"/>
    <property type="evidence" value="ECO:0007669"/>
    <property type="project" value="InterPro"/>
</dbReference>
<dbReference type="Pfam" id="PF08659">
    <property type="entry name" value="KR"/>
    <property type="match status" value="2"/>
</dbReference>
<proteinExistence type="predicted"/>
<dbReference type="InterPro" id="IPR014030">
    <property type="entry name" value="Ketoacyl_synth_N"/>
</dbReference>
<dbReference type="SMART" id="SM00826">
    <property type="entry name" value="PKS_DH"/>
    <property type="match status" value="2"/>
</dbReference>
<dbReference type="SMART" id="SM00827">
    <property type="entry name" value="PKS_AT"/>
    <property type="match status" value="2"/>
</dbReference>
<dbReference type="SUPFAM" id="SSF53901">
    <property type="entry name" value="Thiolase-like"/>
    <property type="match status" value="2"/>
</dbReference>
<dbReference type="InterPro" id="IPR015083">
    <property type="entry name" value="NorB/c/GfsB-D-like_docking"/>
</dbReference>
<feature type="domain" description="Ketosynthase family 3 (KS3)" evidence="12">
    <location>
        <begin position="2120"/>
        <end position="2546"/>
    </location>
</feature>
<feature type="region of interest" description="Disordered" evidence="10">
    <location>
        <begin position="3855"/>
        <end position="3876"/>
    </location>
</feature>
<dbReference type="OrthoDB" id="9778690at2"/>
<keyword evidence="8" id="KW-0012">Acyltransferase</keyword>
<evidence type="ECO:0000256" key="4">
    <source>
        <dbReference type="ARBA" id="ARBA00022553"/>
    </source>
</evidence>
<dbReference type="InterPro" id="IPR036291">
    <property type="entry name" value="NAD(P)-bd_dom_sf"/>
</dbReference>
<dbReference type="Gene3D" id="3.90.180.10">
    <property type="entry name" value="Medium-chain alcohol dehydrogenases, catalytic domain"/>
    <property type="match status" value="1"/>
</dbReference>
<accession>A0A5P2AZI5</accession>
<dbReference type="SMART" id="SM00829">
    <property type="entry name" value="PKS_ER"/>
    <property type="match status" value="1"/>
</dbReference>
<protein>
    <submittedName>
        <fullName evidence="14">Polyketide synthase</fullName>
    </submittedName>
</protein>
<dbReference type="InterPro" id="IPR057326">
    <property type="entry name" value="KR_dom"/>
</dbReference>
<feature type="active site" description="Proton acceptor; for dehydratase activity" evidence="9">
    <location>
        <position position="965"/>
    </location>
</feature>
<dbReference type="InterPro" id="IPR006162">
    <property type="entry name" value="Ppantetheine_attach_site"/>
</dbReference>
<feature type="domain" description="PKS/mFAS DH" evidence="13">
    <location>
        <begin position="933"/>
        <end position="1228"/>
    </location>
</feature>
<dbReference type="Gene3D" id="3.40.47.10">
    <property type="match status" value="2"/>
</dbReference>
<dbReference type="PROSITE" id="PS00012">
    <property type="entry name" value="PHOSPHOPANTETHEINE"/>
    <property type="match status" value="2"/>
</dbReference>
<dbReference type="InterPro" id="IPR049552">
    <property type="entry name" value="PKS_DH_N"/>
</dbReference>
<dbReference type="InterPro" id="IPR020806">
    <property type="entry name" value="PKS_PP-bd"/>
</dbReference>
<dbReference type="InterPro" id="IPR016039">
    <property type="entry name" value="Thiolase-like"/>
</dbReference>
<dbReference type="InterPro" id="IPR020841">
    <property type="entry name" value="PKS_Beta-ketoAc_synthase_dom"/>
</dbReference>
<dbReference type="FunFam" id="3.40.47.10:FF:000019">
    <property type="entry name" value="Polyketide synthase type I"/>
    <property type="match status" value="2"/>
</dbReference>
<keyword evidence="3" id="KW-0596">Phosphopantetheine</keyword>
<dbReference type="GO" id="GO:0004312">
    <property type="term" value="F:fatty acid synthase activity"/>
    <property type="evidence" value="ECO:0007669"/>
    <property type="project" value="TreeGrafter"/>
</dbReference>
<dbReference type="InterPro" id="IPR014043">
    <property type="entry name" value="Acyl_transferase_dom"/>
</dbReference>
<dbReference type="Pfam" id="PF22953">
    <property type="entry name" value="SpnB_Rossmann"/>
    <property type="match status" value="2"/>
</dbReference>
<comment type="cofactor">
    <cofactor evidence="1">
        <name>pantetheine 4'-phosphate</name>
        <dbReference type="ChEBI" id="CHEBI:47942"/>
    </cofactor>
</comment>
<dbReference type="Pfam" id="PF08240">
    <property type="entry name" value="ADH_N"/>
    <property type="match status" value="1"/>
</dbReference>
<dbReference type="SUPFAM" id="SSF47336">
    <property type="entry name" value="ACP-like"/>
    <property type="match status" value="2"/>
</dbReference>
<dbReference type="InterPro" id="IPR055123">
    <property type="entry name" value="SpnB-like_Rossmann"/>
</dbReference>
<dbReference type="GO" id="GO:0016491">
    <property type="term" value="F:oxidoreductase activity"/>
    <property type="evidence" value="ECO:0007669"/>
    <property type="project" value="InterPro"/>
</dbReference>
<dbReference type="EMBL" id="CP029194">
    <property type="protein sequence ID" value="QES23456.1"/>
    <property type="molecule type" value="Genomic_DNA"/>
</dbReference>
<dbReference type="Gene3D" id="3.30.70.3290">
    <property type="match status" value="2"/>
</dbReference>